<evidence type="ECO:0000256" key="2">
    <source>
        <dbReference type="SAM" id="Phobius"/>
    </source>
</evidence>
<dbReference type="HOGENOM" id="CLU_936907_0_0_1"/>
<dbReference type="AlphaFoldDB" id="A0A0D2FZX9"/>
<keyword evidence="2" id="KW-1133">Transmembrane helix</keyword>
<feature type="signal peptide" evidence="3">
    <location>
        <begin position="1"/>
        <end position="19"/>
    </location>
</feature>
<keyword evidence="3" id="KW-0732">Signal</keyword>
<organism evidence="4 5">
    <name type="scientific">Phialophora macrospora</name>
    <dbReference type="NCBI Taxonomy" id="1851006"/>
    <lineage>
        <taxon>Eukaryota</taxon>
        <taxon>Fungi</taxon>
        <taxon>Dikarya</taxon>
        <taxon>Ascomycota</taxon>
        <taxon>Pezizomycotina</taxon>
        <taxon>Eurotiomycetes</taxon>
        <taxon>Chaetothyriomycetidae</taxon>
        <taxon>Chaetothyriales</taxon>
        <taxon>Herpotrichiellaceae</taxon>
        <taxon>Phialophora</taxon>
    </lineage>
</organism>
<dbReference type="Proteomes" id="UP000054266">
    <property type="component" value="Unassembled WGS sequence"/>
</dbReference>
<name>A0A0D2FZX9_9EURO</name>
<gene>
    <name evidence="4" type="ORF">PV04_00249</name>
</gene>
<evidence type="ECO:0000313" key="4">
    <source>
        <dbReference type="EMBL" id="KIW72025.1"/>
    </source>
</evidence>
<proteinExistence type="predicted"/>
<reference evidence="4 5" key="1">
    <citation type="submission" date="2015-01" db="EMBL/GenBank/DDBJ databases">
        <title>The Genome Sequence of Capronia semiimmersa CBS27337.</title>
        <authorList>
            <consortium name="The Broad Institute Genomics Platform"/>
            <person name="Cuomo C."/>
            <person name="de Hoog S."/>
            <person name="Gorbushina A."/>
            <person name="Stielow B."/>
            <person name="Teixiera M."/>
            <person name="Abouelleil A."/>
            <person name="Chapman S.B."/>
            <person name="Priest M."/>
            <person name="Young S.K."/>
            <person name="Wortman J."/>
            <person name="Nusbaum C."/>
            <person name="Birren B."/>
        </authorList>
    </citation>
    <scope>NUCLEOTIDE SEQUENCE [LARGE SCALE GENOMIC DNA]</scope>
    <source>
        <strain evidence="4 5">CBS 27337</strain>
    </source>
</reference>
<evidence type="ECO:0008006" key="6">
    <source>
        <dbReference type="Google" id="ProtNLM"/>
    </source>
</evidence>
<feature type="region of interest" description="Disordered" evidence="1">
    <location>
        <begin position="149"/>
        <end position="194"/>
    </location>
</feature>
<feature type="chain" id="PRO_5002258129" description="Mid2 domain-containing protein" evidence="3">
    <location>
        <begin position="20"/>
        <end position="297"/>
    </location>
</feature>
<evidence type="ECO:0000256" key="1">
    <source>
        <dbReference type="SAM" id="MobiDB-lite"/>
    </source>
</evidence>
<evidence type="ECO:0000256" key="3">
    <source>
        <dbReference type="SAM" id="SignalP"/>
    </source>
</evidence>
<dbReference type="STRING" id="5601.A0A0D2FZX9"/>
<keyword evidence="5" id="KW-1185">Reference proteome</keyword>
<evidence type="ECO:0000313" key="5">
    <source>
        <dbReference type="Proteomes" id="UP000054266"/>
    </source>
</evidence>
<dbReference type="EMBL" id="KN846956">
    <property type="protein sequence ID" value="KIW72025.1"/>
    <property type="molecule type" value="Genomic_DNA"/>
</dbReference>
<keyword evidence="2" id="KW-0812">Transmembrane</keyword>
<keyword evidence="2" id="KW-0472">Membrane</keyword>
<accession>A0A0D2FZX9</accession>
<sequence>MLLPWLILSIWLVAHAVDADTPETFFIDPPSPSTGSLYIGDPLLELNSQFTVRWSTNLTTYGIYLWQQDLDSQTANVDTNSIYTVASGPTGEASFDWTVSPGDFILETSPVFFFTIGTGPTLTNAFTCHYFNITTQALTTTSSTTALSTSTSTSATATSEGTTSSTTTTLSTTSTAPPTTSSPPTAIPSAASAAPTASKRDDGLAIGLGVGLGLAALLAAFLGYTVLKRRALNRKQNQFDGMNMGHPNGLVYPIQSNPQSWDPFTRQRYQLYEMDSRDKLAADRSGLAELPGPNDRG</sequence>
<feature type="transmembrane region" description="Helical" evidence="2">
    <location>
        <begin position="204"/>
        <end position="227"/>
    </location>
</feature>
<protein>
    <recommendedName>
        <fullName evidence="6">Mid2 domain-containing protein</fullName>
    </recommendedName>
</protein>